<dbReference type="Proteomes" id="UP000182054">
    <property type="component" value="Unassembled WGS sequence"/>
</dbReference>
<evidence type="ECO:0000256" key="1">
    <source>
        <dbReference type="SAM" id="Phobius"/>
    </source>
</evidence>
<dbReference type="EMBL" id="FOJN01000007">
    <property type="protein sequence ID" value="SFA51708.1"/>
    <property type="molecule type" value="Genomic_DNA"/>
</dbReference>
<sequence length="44" mass="4748">MAQLEYGREPGERRRWAAEIFALLLLSSAVVVVILVVASGFSAA</sequence>
<proteinExistence type="predicted"/>
<keyword evidence="1" id="KW-0472">Membrane</keyword>
<dbReference type="AlphaFoldDB" id="A0A1I0TIT2"/>
<dbReference type="RefSeq" id="WP_256365921.1">
    <property type="nucleotide sequence ID" value="NZ_FOJN01000007.1"/>
</dbReference>
<protein>
    <submittedName>
        <fullName evidence="2">Uncharacterized protein</fullName>
    </submittedName>
</protein>
<evidence type="ECO:0000313" key="3">
    <source>
        <dbReference type="Proteomes" id="UP000182054"/>
    </source>
</evidence>
<reference evidence="2 3" key="1">
    <citation type="submission" date="2016-10" db="EMBL/GenBank/DDBJ databases">
        <authorList>
            <person name="de Groot N.N."/>
        </authorList>
    </citation>
    <scope>NUCLEOTIDE SEQUENCE [LARGE SCALE GENOMIC DNA]</scope>
    <source>
        <strain evidence="2 3">DSM 44908</strain>
    </source>
</reference>
<name>A0A1I0TIT2_9NOCA</name>
<keyword evidence="1" id="KW-1133">Transmembrane helix</keyword>
<gene>
    <name evidence="2" type="ORF">SAMN05444374_10715</name>
</gene>
<evidence type="ECO:0000313" key="2">
    <source>
        <dbReference type="EMBL" id="SFA51708.1"/>
    </source>
</evidence>
<dbReference type="GeneID" id="85487915"/>
<feature type="transmembrane region" description="Helical" evidence="1">
    <location>
        <begin position="20"/>
        <end position="41"/>
    </location>
</feature>
<keyword evidence="1" id="KW-0812">Transmembrane</keyword>
<accession>A0A1I0TIT2</accession>
<organism evidence="2 3">
    <name type="scientific">Rhodococcoides kroppenstedtii</name>
    <dbReference type="NCBI Taxonomy" id="293050"/>
    <lineage>
        <taxon>Bacteria</taxon>
        <taxon>Bacillati</taxon>
        <taxon>Actinomycetota</taxon>
        <taxon>Actinomycetes</taxon>
        <taxon>Mycobacteriales</taxon>
        <taxon>Nocardiaceae</taxon>
        <taxon>Rhodococcoides</taxon>
    </lineage>
</organism>